<dbReference type="InterPro" id="IPR016156">
    <property type="entry name" value="FAD/NAD-linked_Rdtase_dimer_sf"/>
</dbReference>
<organism evidence="2 3">
    <name type="scientific">Candidatus Synechococcus calcipolaris G9</name>
    <dbReference type="NCBI Taxonomy" id="1497997"/>
    <lineage>
        <taxon>Bacteria</taxon>
        <taxon>Bacillati</taxon>
        <taxon>Cyanobacteriota</taxon>
        <taxon>Cyanophyceae</taxon>
        <taxon>Synechococcales</taxon>
        <taxon>Synechococcaceae</taxon>
        <taxon>Synechococcus</taxon>
    </lineage>
</organism>
<dbReference type="EMBL" id="JAKKUT010000002">
    <property type="protein sequence ID" value="MDG2990910.1"/>
    <property type="molecule type" value="Genomic_DNA"/>
</dbReference>
<evidence type="ECO:0000313" key="3">
    <source>
        <dbReference type="Proteomes" id="UP001154265"/>
    </source>
</evidence>
<protein>
    <submittedName>
        <fullName evidence="2">Uncharacterized protein</fullName>
    </submittedName>
</protein>
<feature type="region of interest" description="Disordered" evidence="1">
    <location>
        <begin position="220"/>
        <end position="243"/>
    </location>
</feature>
<proteinExistence type="predicted"/>
<sequence length="436" mass="48726">MKWAYDIVIVSGSALGFEVAFDLSLWGRVALVIPEKTSWEGSWLRLILPERLCDRFNEHPRVLRGDALRSWLQGQVERVQMVYSRAVLAAAGVDIIEGMGQFSQDKPLGLEIQGDRLEAPSYLLLDQPDNPLDLGEAYAKLLTPPGKNESCANGHRVWSVRGHGPELAEWIGLACLLEESVSWYIPGDRPLPQEDDWTNQRLQAYLEALGVRIYTQTPGSPHPSILALPPSHGGNDQDHQKEQEKTSLLDEWGGLGLSQLGLHCHPVPTDSFLNLNGFLKVNGDLQTRHPKIYACGSWLRGYDLPMTTKAEALHIGRNCLQKRRRFPRNHIPMIYKGCPWWLTTPYPLARVGWNLRQLTQSQNNNDFRGHALKTYRIQASPLGGDYGQIVTHNQQLLGATLVGYGAISASQTFALGLQKSVPWPDILAIAGWQLTD</sequence>
<dbReference type="SUPFAM" id="SSF51905">
    <property type="entry name" value="FAD/NAD(P)-binding domain"/>
    <property type="match status" value="1"/>
</dbReference>
<evidence type="ECO:0000313" key="2">
    <source>
        <dbReference type="EMBL" id="MDG2990910.1"/>
    </source>
</evidence>
<reference evidence="2" key="1">
    <citation type="journal article" date="2022" name="Genome Biol. Evol.">
        <title>A New Gene Family Diagnostic for Intracellular Biomineralization of Amorphous Ca Carbonates by Cyanobacteria.</title>
        <authorList>
            <person name="Benzerara K."/>
            <person name="Duprat E."/>
            <person name="Bitard-Feildel T."/>
            <person name="Caumes G."/>
            <person name="Cassier-Chauvat C."/>
            <person name="Chauvat F."/>
            <person name="Dezi M."/>
            <person name="Diop S.I."/>
            <person name="Gaschignard G."/>
            <person name="Gorgen S."/>
            <person name="Gugger M."/>
            <person name="Lopez-Garcia P."/>
            <person name="Millet M."/>
            <person name="Skouri-Panet F."/>
            <person name="Moreira D."/>
            <person name="Callebaut I."/>
        </authorList>
    </citation>
    <scope>NUCLEOTIDE SEQUENCE</scope>
    <source>
        <strain evidence="2">G9</strain>
    </source>
</reference>
<accession>A0ABT6EZ86</accession>
<comment type="caution">
    <text evidence="2">The sequence shown here is derived from an EMBL/GenBank/DDBJ whole genome shotgun (WGS) entry which is preliminary data.</text>
</comment>
<dbReference type="InterPro" id="IPR036188">
    <property type="entry name" value="FAD/NAD-bd_sf"/>
</dbReference>
<dbReference type="Gene3D" id="3.50.50.60">
    <property type="entry name" value="FAD/NAD(P)-binding domain"/>
    <property type="match status" value="1"/>
</dbReference>
<reference evidence="2" key="2">
    <citation type="submission" date="2022-01" db="EMBL/GenBank/DDBJ databases">
        <authorList>
            <person name="Zivanovic Y."/>
            <person name="Moreira D."/>
            <person name="Lopez-Garcia P."/>
        </authorList>
    </citation>
    <scope>NUCLEOTIDE SEQUENCE</scope>
    <source>
        <strain evidence="2">G9</strain>
    </source>
</reference>
<dbReference type="Proteomes" id="UP001154265">
    <property type="component" value="Unassembled WGS sequence"/>
</dbReference>
<dbReference type="SUPFAM" id="SSF55424">
    <property type="entry name" value="FAD/NAD-linked reductases, dimerisation (C-terminal) domain"/>
    <property type="match status" value="1"/>
</dbReference>
<keyword evidence="3" id="KW-1185">Reference proteome</keyword>
<gene>
    <name evidence="2" type="ORF">L3556_08215</name>
</gene>
<name>A0ABT6EZ86_9SYNE</name>
<dbReference type="RefSeq" id="WP_277866800.1">
    <property type="nucleotide sequence ID" value="NZ_JAKKUT010000002.1"/>
</dbReference>
<evidence type="ECO:0000256" key="1">
    <source>
        <dbReference type="SAM" id="MobiDB-lite"/>
    </source>
</evidence>